<dbReference type="WBParaSite" id="PSAMB.scaffold377size53947.g5241.t1">
    <property type="protein sequence ID" value="PSAMB.scaffold377size53947.g5241.t1"/>
    <property type="gene ID" value="PSAMB.scaffold377size53947.g5241"/>
</dbReference>
<dbReference type="InterPro" id="IPR036249">
    <property type="entry name" value="Thioredoxin-like_sf"/>
</dbReference>
<dbReference type="Gene3D" id="1.20.1050.10">
    <property type="match status" value="1"/>
</dbReference>
<reference evidence="3" key="1">
    <citation type="submission" date="2022-11" db="UniProtKB">
        <authorList>
            <consortium name="WormBaseParasite"/>
        </authorList>
    </citation>
    <scope>IDENTIFICATION</scope>
</reference>
<accession>A0A914WEA2</accession>
<dbReference type="InterPro" id="IPR036282">
    <property type="entry name" value="Glutathione-S-Trfase_C_sf"/>
</dbReference>
<evidence type="ECO:0000313" key="3">
    <source>
        <dbReference type="WBParaSite" id="PSAMB.scaffold377size53947.g5241.t1"/>
    </source>
</evidence>
<dbReference type="GO" id="GO:0004364">
    <property type="term" value="F:glutathione transferase activity"/>
    <property type="evidence" value="ECO:0007669"/>
    <property type="project" value="TreeGrafter"/>
</dbReference>
<dbReference type="PANTHER" id="PTHR11571">
    <property type="entry name" value="GLUTATHIONE S-TRANSFERASE"/>
    <property type="match status" value="1"/>
</dbReference>
<name>A0A914WEA2_9BILA</name>
<feature type="domain" description="GST N-terminal" evidence="1">
    <location>
        <begin position="5"/>
        <end position="84"/>
    </location>
</feature>
<dbReference type="PANTHER" id="PTHR11571:SF150">
    <property type="entry name" value="GLUTATHIONE S-TRANSFERASE"/>
    <property type="match status" value="1"/>
</dbReference>
<dbReference type="AlphaFoldDB" id="A0A914WEA2"/>
<dbReference type="Pfam" id="PF14497">
    <property type="entry name" value="GST_C_3"/>
    <property type="match status" value="1"/>
</dbReference>
<proteinExistence type="predicted"/>
<protein>
    <submittedName>
        <fullName evidence="3">GST N-terminal domain-containing protein</fullName>
    </submittedName>
</protein>
<dbReference type="GO" id="GO:0006749">
    <property type="term" value="P:glutathione metabolic process"/>
    <property type="evidence" value="ECO:0007669"/>
    <property type="project" value="TreeGrafter"/>
</dbReference>
<evidence type="ECO:0000259" key="1">
    <source>
        <dbReference type="PROSITE" id="PS50404"/>
    </source>
</evidence>
<keyword evidence="2" id="KW-1185">Reference proteome</keyword>
<dbReference type="Proteomes" id="UP000887566">
    <property type="component" value="Unplaced"/>
</dbReference>
<dbReference type="Gene3D" id="3.40.30.10">
    <property type="entry name" value="Glutaredoxin"/>
    <property type="match status" value="1"/>
</dbReference>
<dbReference type="InterPro" id="IPR004046">
    <property type="entry name" value="GST_C"/>
</dbReference>
<dbReference type="InterPro" id="IPR050213">
    <property type="entry name" value="GST_superfamily"/>
</dbReference>
<dbReference type="SUPFAM" id="SSF52833">
    <property type="entry name" value="Thioredoxin-like"/>
    <property type="match status" value="1"/>
</dbReference>
<sequence>MVAQEGYTLHYFAEKGLAEPIRLMLAYAGVEWKEIMHDSAGQSSGVARELLTWMNPVLELPNGELLADAIGIGQFLGDELGLAPKDAFLRARAMDAAECFVSNINGAFEYLRNIPGELPQYWQEERQDRFERFLWSMILPRIHHLDSWLEERRVKAYIPGFIFGAKPCWADFYLYNAIRAIQTIPGAWVKGQFYVWLEQFLLKVESLPKVGEYIAQRKDVAFFSIDPSALIIQPPFRVVEAERVIRMLPLPEEQWSSDEDQRVVIPKWDYVEKEKRQKARRRQRGQIRKEWEEAEVAARTK</sequence>
<dbReference type="PROSITE" id="PS50404">
    <property type="entry name" value="GST_NTER"/>
    <property type="match status" value="1"/>
</dbReference>
<dbReference type="InterPro" id="IPR004045">
    <property type="entry name" value="Glutathione_S-Trfase_N"/>
</dbReference>
<dbReference type="SUPFAM" id="SSF47616">
    <property type="entry name" value="GST C-terminal domain-like"/>
    <property type="match status" value="1"/>
</dbReference>
<evidence type="ECO:0000313" key="2">
    <source>
        <dbReference type="Proteomes" id="UP000887566"/>
    </source>
</evidence>
<organism evidence="2 3">
    <name type="scientific">Plectus sambesii</name>
    <dbReference type="NCBI Taxonomy" id="2011161"/>
    <lineage>
        <taxon>Eukaryota</taxon>
        <taxon>Metazoa</taxon>
        <taxon>Ecdysozoa</taxon>
        <taxon>Nematoda</taxon>
        <taxon>Chromadorea</taxon>
        <taxon>Plectida</taxon>
        <taxon>Plectina</taxon>
        <taxon>Plectoidea</taxon>
        <taxon>Plectidae</taxon>
        <taxon>Plectus</taxon>
    </lineage>
</organism>